<dbReference type="Proteomes" id="UP000266196">
    <property type="component" value="Unassembled WGS sequence"/>
</dbReference>
<evidence type="ECO:0000313" key="8">
    <source>
        <dbReference type="Proteomes" id="UP000275652"/>
    </source>
</evidence>
<evidence type="ECO:0000313" key="1">
    <source>
        <dbReference type="EMBL" id="RHY16189.1"/>
    </source>
</evidence>
<protein>
    <submittedName>
        <fullName evidence="1">Uncharacterized protein</fullName>
    </submittedName>
</protein>
<organism evidence="1 7">
    <name type="scientific">Aphanomyces astaci</name>
    <name type="common">Crayfish plague agent</name>
    <dbReference type="NCBI Taxonomy" id="112090"/>
    <lineage>
        <taxon>Eukaryota</taxon>
        <taxon>Sar</taxon>
        <taxon>Stramenopiles</taxon>
        <taxon>Oomycota</taxon>
        <taxon>Saprolegniomycetes</taxon>
        <taxon>Saprolegniales</taxon>
        <taxon>Verrucalvaceae</taxon>
        <taxon>Aphanomyces</taxon>
    </lineage>
</organism>
<dbReference type="EMBL" id="QUTB01003982">
    <property type="protein sequence ID" value="RHY64930.1"/>
    <property type="molecule type" value="Genomic_DNA"/>
</dbReference>
<dbReference type="Proteomes" id="UP000286510">
    <property type="component" value="Unassembled WGS sequence"/>
</dbReference>
<comment type="caution">
    <text evidence="1">The sequence shown here is derived from an EMBL/GenBank/DDBJ whole genome shotgun (WGS) entry which is preliminary data.</text>
</comment>
<accession>A0A397BE75</accession>
<evidence type="ECO:0000313" key="10">
    <source>
        <dbReference type="Proteomes" id="UP000286510"/>
    </source>
</evidence>
<dbReference type="EMBL" id="QUTI01031922">
    <property type="protein sequence ID" value="RLO03077.1"/>
    <property type="molecule type" value="Genomic_DNA"/>
</dbReference>
<reference evidence="6 7" key="2">
    <citation type="submission" date="2018-08" db="EMBL/GenBank/DDBJ databases">
        <title>Aphanomyces genome sequencing and annotation.</title>
        <authorList>
            <person name="Minardi D."/>
            <person name="Oidtmann B."/>
            <person name="Van Der Giezen M."/>
            <person name="Studholme D.J."/>
        </authorList>
    </citation>
    <scope>NUCLEOTIDE SEQUENCE [LARGE SCALE GENOMIC DNA]</scope>
    <source>
        <strain evidence="3 6">197901</strain>
        <strain evidence="4 10">FDL457</strain>
        <strain evidence="2 9">Si</strain>
        <strain evidence="1 7">Yx</strain>
    </source>
</reference>
<dbReference type="EMBL" id="QUTF01012705">
    <property type="protein sequence ID" value="RHZ22004.1"/>
    <property type="molecule type" value="Genomic_DNA"/>
</dbReference>
<evidence type="ECO:0000313" key="5">
    <source>
        <dbReference type="EMBL" id="RLO03077.1"/>
    </source>
</evidence>
<sequence>MSFLMPTTENFGRVIPIDRYKHLRACNTFNDVVEPTDPLWRIRPLINLLKASFKNFVVAGREISMDEACIPFSETQVPMEYANIPMTQSVKFLKKTAADKAVAEDKAAVLSATLLFSTRQRPHSLDGKMDRGSELYRLKKHSVMEHKASSAKKALILL</sequence>
<dbReference type="Proteomes" id="UP000283543">
    <property type="component" value="Unassembled WGS sequence"/>
</dbReference>
<gene>
    <name evidence="1" type="ORF">DYB25_009343</name>
    <name evidence="4" type="ORF">DYB26_004981</name>
    <name evidence="5" type="ORF">DYB28_005536</name>
    <name evidence="3" type="ORF">DYB31_013867</name>
    <name evidence="2" type="ORF">DYB34_009664</name>
</gene>
<evidence type="ECO:0000313" key="2">
    <source>
        <dbReference type="EMBL" id="RHY64930.1"/>
    </source>
</evidence>
<evidence type="ECO:0000313" key="3">
    <source>
        <dbReference type="EMBL" id="RHZ02275.1"/>
    </source>
</evidence>
<evidence type="ECO:0000313" key="7">
    <source>
        <dbReference type="Proteomes" id="UP000266239"/>
    </source>
</evidence>
<reference evidence="5 8" key="1">
    <citation type="journal article" date="2018" name="J. Invertebr. Pathol.">
        <title>New genotyping method for the causative agent of crayfish plague (Aphanomyces astaci) based on whole genome data.</title>
        <authorList>
            <person name="Minardi D."/>
            <person name="Studholme D.J."/>
            <person name="van der Giezen M."/>
            <person name="Pretto T."/>
            <person name="Oidtmann B."/>
        </authorList>
    </citation>
    <scope>NUCLEOTIDE SEQUENCE [LARGE SCALE GENOMIC DNA]</scope>
    <source>
        <strain evidence="5 8">KB13</strain>
    </source>
</reference>
<name>A0A397BE75_APHAT</name>
<evidence type="ECO:0000313" key="9">
    <source>
        <dbReference type="Proteomes" id="UP000283543"/>
    </source>
</evidence>
<evidence type="ECO:0000313" key="4">
    <source>
        <dbReference type="EMBL" id="RHZ22004.1"/>
    </source>
</evidence>
<dbReference type="Proteomes" id="UP000275652">
    <property type="component" value="Unassembled WGS sequence"/>
</dbReference>
<dbReference type="EMBL" id="QUTA01005339">
    <property type="protein sequence ID" value="RHY16189.1"/>
    <property type="molecule type" value="Genomic_DNA"/>
</dbReference>
<evidence type="ECO:0000313" key="6">
    <source>
        <dbReference type="Proteomes" id="UP000266196"/>
    </source>
</evidence>
<dbReference type="EMBL" id="QUTE01014455">
    <property type="protein sequence ID" value="RHZ02275.1"/>
    <property type="molecule type" value="Genomic_DNA"/>
</dbReference>
<proteinExistence type="predicted"/>
<dbReference type="AlphaFoldDB" id="A0A397BE75"/>
<dbReference type="Proteomes" id="UP000266239">
    <property type="component" value="Unassembled WGS sequence"/>
</dbReference>